<dbReference type="SUPFAM" id="SSF47027">
    <property type="entry name" value="Acyl-CoA binding protein"/>
    <property type="match status" value="1"/>
</dbReference>
<dbReference type="PROSITE" id="PS51228">
    <property type="entry name" value="ACB_2"/>
    <property type="match status" value="1"/>
</dbReference>
<evidence type="ECO:0000256" key="1">
    <source>
        <dbReference type="ARBA" id="ARBA00022990"/>
    </source>
</evidence>
<reference evidence="6" key="1">
    <citation type="submission" date="2020-11" db="EMBL/GenBank/DDBJ databases">
        <authorList>
            <person name="Tran Van P."/>
        </authorList>
    </citation>
    <scope>NUCLEOTIDE SEQUENCE</scope>
</reference>
<dbReference type="InterPro" id="IPR052269">
    <property type="entry name" value="Golgi-PI4KB_interaction"/>
</dbReference>
<feature type="region of interest" description="Disordered" evidence="3">
    <location>
        <begin position="1"/>
        <end position="25"/>
    </location>
</feature>
<dbReference type="AlphaFoldDB" id="A0A7R9BWL6"/>
<dbReference type="PROSITE" id="PS50866">
    <property type="entry name" value="GOLD"/>
    <property type="match status" value="1"/>
</dbReference>
<dbReference type="InterPro" id="IPR014352">
    <property type="entry name" value="FERM/acyl-CoA-bd_prot_sf"/>
</dbReference>
<feature type="region of interest" description="Disordered" evidence="3">
    <location>
        <begin position="230"/>
        <end position="259"/>
    </location>
</feature>
<dbReference type="EMBL" id="OA886567">
    <property type="protein sequence ID" value="CAD7282932.1"/>
    <property type="molecule type" value="Genomic_DNA"/>
</dbReference>
<dbReference type="InterPro" id="IPR009038">
    <property type="entry name" value="GOLD_dom"/>
</dbReference>
<dbReference type="Proteomes" id="UP000678499">
    <property type="component" value="Unassembled WGS sequence"/>
</dbReference>
<name>A0A7R9BWL6_9CRUS</name>
<evidence type="ECO:0000313" key="6">
    <source>
        <dbReference type="EMBL" id="CAD7282932.1"/>
    </source>
</evidence>
<dbReference type="OrthoDB" id="5839451at2759"/>
<dbReference type="InterPro" id="IPR035984">
    <property type="entry name" value="Acyl-CoA-binding_sf"/>
</dbReference>
<keyword evidence="1" id="KW-0007">Acetylation</keyword>
<dbReference type="PANTHER" id="PTHR22973:SF12">
    <property type="entry name" value="LD35087P"/>
    <property type="match status" value="1"/>
</dbReference>
<dbReference type="EMBL" id="CAJPEX010004530">
    <property type="protein sequence ID" value="CAG0923084.1"/>
    <property type="molecule type" value="Genomic_DNA"/>
</dbReference>
<sequence length="420" mass="48383">MNPESSSNSDKPDEDYTATNGNVASSNNVELPLKELFSLGVRFFKEKSGGKAATLSYEERVALVAYTQQATHGKFDESRAQPLGYLDVIGHDRRKFWKNLGDMSKEEAMEKFVSRLTEVSPVFVAYVEAHKRDKESKLKSEEDAAKEKELAALQAVEKEREVLKQEAESRQQEERKRLIQDALNAQTYPQFKAYAEQQYPGNPEQQAVLIKQLQQQHYIQYMQQIYQQPEVERKEVSSEEEPESNEGEEEGGDYPRWSPATMWTRHDIKEFKEGVRKEGGDSVIRVGHGETVTVRVPTHEDGNCLFWEFATDSYDIGFGLFFEWVKSPTEQVSVHISESEDEEEEEIDEDDDNPEAGRKASAADEPPTTVLIPVYRRDCHEEVYVGSHDYPGQGVYLLKFDNAYSLWRSKTLYYRVYYTR</sequence>
<proteinExistence type="predicted"/>
<dbReference type="Gene3D" id="1.20.80.10">
    <property type="match status" value="1"/>
</dbReference>
<evidence type="ECO:0008006" key="8">
    <source>
        <dbReference type="Google" id="ProtNLM"/>
    </source>
</evidence>
<dbReference type="PANTHER" id="PTHR22973">
    <property type="entry name" value="LD35087P"/>
    <property type="match status" value="1"/>
</dbReference>
<gene>
    <name evidence="6" type="ORF">NMOB1V02_LOCUS10550</name>
</gene>
<keyword evidence="2" id="KW-0175">Coiled coil</keyword>
<dbReference type="InterPro" id="IPR000582">
    <property type="entry name" value="Acyl-CoA-binding_protein"/>
</dbReference>
<dbReference type="InterPro" id="IPR036598">
    <property type="entry name" value="GOLD_dom_sf"/>
</dbReference>
<accession>A0A7R9BWL6</accession>
<evidence type="ECO:0000256" key="3">
    <source>
        <dbReference type="SAM" id="MobiDB-lite"/>
    </source>
</evidence>
<evidence type="ECO:0000313" key="7">
    <source>
        <dbReference type="Proteomes" id="UP000678499"/>
    </source>
</evidence>
<keyword evidence="7" id="KW-1185">Reference proteome</keyword>
<dbReference type="Pfam" id="PF13897">
    <property type="entry name" value="GOLD_2"/>
    <property type="match status" value="1"/>
</dbReference>
<feature type="coiled-coil region" evidence="2">
    <location>
        <begin position="131"/>
        <end position="176"/>
    </location>
</feature>
<feature type="region of interest" description="Disordered" evidence="3">
    <location>
        <begin position="333"/>
        <end position="364"/>
    </location>
</feature>
<dbReference type="SUPFAM" id="SSF101576">
    <property type="entry name" value="Supernatant protein factor (SPF), C-terminal domain"/>
    <property type="match status" value="1"/>
</dbReference>
<evidence type="ECO:0000256" key="2">
    <source>
        <dbReference type="SAM" id="Coils"/>
    </source>
</evidence>
<feature type="compositionally biased region" description="Acidic residues" evidence="3">
    <location>
        <begin position="238"/>
        <end position="252"/>
    </location>
</feature>
<evidence type="ECO:0000259" key="4">
    <source>
        <dbReference type="PROSITE" id="PS50866"/>
    </source>
</evidence>
<feature type="domain" description="GOLD" evidence="4">
    <location>
        <begin position="268"/>
        <end position="418"/>
    </location>
</feature>
<dbReference type="GO" id="GO:0000062">
    <property type="term" value="F:fatty-acyl-CoA binding"/>
    <property type="evidence" value="ECO:0007669"/>
    <property type="project" value="InterPro"/>
</dbReference>
<dbReference type="GO" id="GO:0000139">
    <property type="term" value="C:Golgi membrane"/>
    <property type="evidence" value="ECO:0007669"/>
    <property type="project" value="TreeGrafter"/>
</dbReference>
<organism evidence="6">
    <name type="scientific">Notodromas monacha</name>
    <dbReference type="NCBI Taxonomy" id="399045"/>
    <lineage>
        <taxon>Eukaryota</taxon>
        <taxon>Metazoa</taxon>
        <taxon>Ecdysozoa</taxon>
        <taxon>Arthropoda</taxon>
        <taxon>Crustacea</taxon>
        <taxon>Oligostraca</taxon>
        <taxon>Ostracoda</taxon>
        <taxon>Podocopa</taxon>
        <taxon>Podocopida</taxon>
        <taxon>Cypridocopina</taxon>
        <taxon>Cypridoidea</taxon>
        <taxon>Cyprididae</taxon>
        <taxon>Notodromas</taxon>
    </lineage>
</organism>
<dbReference type="Gene3D" id="2.60.120.680">
    <property type="entry name" value="GOLD domain"/>
    <property type="match status" value="1"/>
</dbReference>
<protein>
    <recommendedName>
        <fullName evidence="8">Golgi resident protein GCP60</fullName>
    </recommendedName>
</protein>
<feature type="compositionally biased region" description="Acidic residues" evidence="3">
    <location>
        <begin position="339"/>
        <end position="354"/>
    </location>
</feature>
<dbReference type="Pfam" id="PF00887">
    <property type="entry name" value="ACBP"/>
    <property type="match status" value="1"/>
</dbReference>
<feature type="domain" description="ACB" evidence="5">
    <location>
        <begin position="33"/>
        <end position="125"/>
    </location>
</feature>
<evidence type="ECO:0000259" key="5">
    <source>
        <dbReference type="PROSITE" id="PS51228"/>
    </source>
</evidence>